<dbReference type="AlphaFoldDB" id="A0ABD2ZP42"/>
<dbReference type="InterPro" id="IPR008972">
    <property type="entry name" value="Cupredoxin"/>
</dbReference>
<comment type="caution">
    <text evidence="3">The sequence shown here is derived from an EMBL/GenBank/DDBJ whole genome shotgun (WGS) entry which is preliminary data.</text>
</comment>
<keyword evidence="4" id="KW-1185">Reference proteome</keyword>
<evidence type="ECO:0000313" key="3">
    <source>
        <dbReference type="EMBL" id="KAL3520778.1"/>
    </source>
</evidence>
<organism evidence="3 4">
    <name type="scientific">Cinchona calisaya</name>
    <dbReference type="NCBI Taxonomy" id="153742"/>
    <lineage>
        <taxon>Eukaryota</taxon>
        <taxon>Viridiplantae</taxon>
        <taxon>Streptophyta</taxon>
        <taxon>Embryophyta</taxon>
        <taxon>Tracheophyta</taxon>
        <taxon>Spermatophyta</taxon>
        <taxon>Magnoliopsida</taxon>
        <taxon>eudicotyledons</taxon>
        <taxon>Gunneridae</taxon>
        <taxon>Pentapetalae</taxon>
        <taxon>asterids</taxon>
        <taxon>lamiids</taxon>
        <taxon>Gentianales</taxon>
        <taxon>Rubiaceae</taxon>
        <taxon>Cinchonoideae</taxon>
        <taxon>Cinchoneae</taxon>
        <taxon>Cinchona</taxon>
    </lineage>
</organism>
<proteinExistence type="inferred from homology"/>
<dbReference type="InterPro" id="IPR011707">
    <property type="entry name" value="Cu-oxidase-like_N"/>
</dbReference>
<dbReference type="SUPFAM" id="SSF52540">
    <property type="entry name" value="P-loop containing nucleoside triphosphate hydrolases"/>
    <property type="match status" value="1"/>
</dbReference>
<gene>
    <name evidence="3" type="ORF">ACH5RR_018927</name>
</gene>
<dbReference type="Pfam" id="PF00071">
    <property type="entry name" value="Ras"/>
    <property type="match status" value="1"/>
</dbReference>
<dbReference type="InterPro" id="IPR027417">
    <property type="entry name" value="P-loop_NTPase"/>
</dbReference>
<dbReference type="Gene3D" id="3.40.50.300">
    <property type="entry name" value="P-loop containing nucleotide triphosphate hydrolases"/>
    <property type="match status" value="1"/>
</dbReference>
<accession>A0ABD2ZP42</accession>
<dbReference type="SUPFAM" id="SSF49503">
    <property type="entry name" value="Cupredoxins"/>
    <property type="match status" value="1"/>
</dbReference>
<dbReference type="Pfam" id="PF07732">
    <property type="entry name" value="Cu-oxidase_3"/>
    <property type="match status" value="1"/>
</dbReference>
<dbReference type="Proteomes" id="UP001630127">
    <property type="component" value="Unassembled WGS sequence"/>
</dbReference>
<name>A0ABD2ZP42_9GENT</name>
<comment type="similarity">
    <text evidence="1">Belongs to the multicopper oxidase family.</text>
</comment>
<evidence type="ECO:0000259" key="2">
    <source>
        <dbReference type="Pfam" id="PF07732"/>
    </source>
</evidence>
<sequence length="214" mass="23301">MALAQEYKCLFFECSAKTSTNVQQCFQELISTMLEVPSLLEKGSTAVKKQTKDQIGTFTYFPSINFQKVAGGYGPIRVNNRVVIAVPFGKPEAELDLLIDDWEDVSLQDFKCRDVFQFQLQDSKSSNADYYTVATPKLLNTNDSSPLVAEGLLHYANSATTVTGPLPSGPNPYDIDFSVEQATSISAALIVNVSSNAVSPLFCCCVAQTLSSLP</sequence>
<protein>
    <recommendedName>
        <fullName evidence="2">Plastocyanin-like domain-containing protein</fullName>
    </recommendedName>
</protein>
<feature type="domain" description="Plastocyanin-like" evidence="2">
    <location>
        <begin position="45"/>
        <end position="81"/>
    </location>
</feature>
<evidence type="ECO:0000313" key="4">
    <source>
        <dbReference type="Proteomes" id="UP001630127"/>
    </source>
</evidence>
<dbReference type="EMBL" id="JBJUIK010000008">
    <property type="protein sequence ID" value="KAL3520778.1"/>
    <property type="molecule type" value="Genomic_DNA"/>
</dbReference>
<evidence type="ECO:0000256" key="1">
    <source>
        <dbReference type="ARBA" id="ARBA00010609"/>
    </source>
</evidence>
<dbReference type="InterPro" id="IPR001806">
    <property type="entry name" value="Small_GTPase"/>
</dbReference>
<reference evidence="3 4" key="1">
    <citation type="submission" date="2024-11" db="EMBL/GenBank/DDBJ databases">
        <title>A near-complete genome assembly of Cinchona calisaya.</title>
        <authorList>
            <person name="Lian D.C."/>
            <person name="Zhao X.W."/>
            <person name="Wei L."/>
        </authorList>
    </citation>
    <scope>NUCLEOTIDE SEQUENCE [LARGE SCALE GENOMIC DNA]</scope>
    <source>
        <tissue evidence="3">Nenye</tissue>
    </source>
</reference>